<feature type="transmembrane region" description="Helical" evidence="6">
    <location>
        <begin position="476"/>
        <end position="498"/>
    </location>
</feature>
<dbReference type="EMBL" id="KN847323">
    <property type="protein sequence ID" value="KIW50308.1"/>
    <property type="molecule type" value="Genomic_DNA"/>
</dbReference>
<dbReference type="HOGENOM" id="CLU_000960_27_4_1"/>
<feature type="transmembrane region" description="Helical" evidence="6">
    <location>
        <begin position="240"/>
        <end position="260"/>
    </location>
</feature>
<feature type="transmembrane region" description="Helical" evidence="6">
    <location>
        <begin position="518"/>
        <end position="539"/>
    </location>
</feature>
<gene>
    <name evidence="8" type="ORF">PV05_11909</name>
</gene>
<dbReference type="GO" id="GO:0016020">
    <property type="term" value="C:membrane"/>
    <property type="evidence" value="ECO:0007669"/>
    <property type="project" value="UniProtKB-SubCell"/>
</dbReference>
<keyword evidence="2 6" id="KW-0812">Transmembrane</keyword>
<feature type="transmembrane region" description="Helical" evidence="6">
    <location>
        <begin position="350"/>
        <end position="370"/>
    </location>
</feature>
<dbReference type="CDD" id="cd17476">
    <property type="entry name" value="MFS_Amf1_MDR_like"/>
    <property type="match status" value="1"/>
</dbReference>
<organism evidence="8 9">
    <name type="scientific">Exophiala xenobiotica</name>
    <dbReference type="NCBI Taxonomy" id="348802"/>
    <lineage>
        <taxon>Eukaryota</taxon>
        <taxon>Fungi</taxon>
        <taxon>Dikarya</taxon>
        <taxon>Ascomycota</taxon>
        <taxon>Pezizomycotina</taxon>
        <taxon>Eurotiomycetes</taxon>
        <taxon>Chaetothyriomycetidae</taxon>
        <taxon>Chaetothyriales</taxon>
        <taxon>Herpotrichiellaceae</taxon>
        <taxon>Exophiala</taxon>
    </lineage>
</organism>
<dbReference type="PROSITE" id="PS50850">
    <property type="entry name" value="MFS"/>
    <property type="match status" value="1"/>
</dbReference>
<feature type="domain" description="Major facilitator superfamily (MFS) profile" evidence="7">
    <location>
        <begin position="83"/>
        <end position="542"/>
    </location>
</feature>
<feature type="transmembrane region" description="Helical" evidence="6">
    <location>
        <begin position="81"/>
        <end position="108"/>
    </location>
</feature>
<dbReference type="RefSeq" id="XP_013310892.1">
    <property type="nucleotide sequence ID" value="XM_013455438.1"/>
</dbReference>
<dbReference type="InterPro" id="IPR036259">
    <property type="entry name" value="MFS_trans_sf"/>
</dbReference>
<evidence type="ECO:0000256" key="6">
    <source>
        <dbReference type="SAM" id="Phobius"/>
    </source>
</evidence>
<dbReference type="InterPro" id="IPR011701">
    <property type="entry name" value="MFS"/>
</dbReference>
<evidence type="ECO:0000313" key="8">
    <source>
        <dbReference type="EMBL" id="KIW50308.1"/>
    </source>
</evidence>
<feature type="transmembrane region" description="Helical" evidence="6">
    <location>
        <begin position="413"/>
        <end position="432"/>
    </location>
</feature>
<feature type="transmembrane region" description="Helical" evidence="6">
    <location>
        <begin position="120"/>
        <end position="138"/>
    </location>
</feature>
<feature type="transmembrane region" description="Helical" evidence="6">
    <location>
        <begin position="311"/>
        <end position="329"/>
    </location>
</feature>
<proteinExistence type="predicted"/>
<evidence type="ECO:0000256" key="1">
    <source>
        <dbReference type="ARBA" id="ARBA00004141"/>
    </source>
</evidence>
<reference evidence="8 9" key="1">
    <citation type="submission" date="2015-01" db="EMBL/GenBank/DDBJ databases">
        <title>The Genome Sequence of Exophiala xenobiotica CBS118157.</title>
        <authorList>
            <consortium name="The Broad Institute Genomics Platform"/>
            <person name="Cuomo C."/>
            <person name="de Hoog S."/>
            <person name="Gorbushina A."/>
            <person name="Stielow B."/>
            <person name="Teixiera M."/>
            <person name="Abouelleil A."/>
            <person name="Chapman S.B."/>
            <person name="Priest M."/>
            <person name="Young S.K."/>
            <person name="Wortman J."/>
            <person name="Nusbaum C."/>
            <person name="Birren B."/>
        </authorList>
    </citation>
    <scope>NUCLEOTIDE SEQUENCE [LARGE SCALE GENOMIC DNA]</scope>
    <source>
        <strain evidence="8 9">CBS 118157</strain>
    </source>
</reference>
<keyword evidence="9" id="KW-1185">Reference proteome</keyword>
<dbReference type="AlphaFoldDB" id="A0A0D2E4D9"/>
<dbReference type="InterPro" id="IPR020846">
    <property type="entry name" value="MFS_dom"/>
</dbReference>
<dbReference type="OrthoDB" id="2428527at2759"/>
<feature type="transmembrane region" description="Helical" evidence="6">
    <location>
        <begin position="280"/>
        <end position="299"/>
    </location>
</feature>
<accession>A0A0D2E4D9</accession>
<evidence type="ECO:0000313" key="9">
    <source>
        <dbReference type="Proteomes" id="UP000054342"/>
    </source>
</evidence>
<sequence>MALKDEGHTGAPEGVPIASRNDLNLTSHQNEGLPAQPDPEAQELVISDAALLEKEVGQDQDDASLRRTKSIAEQMPLLREIFFVGIICLAQFTTQVGLGQTLFILPIIGESFGLADPNELSWLIAGYSLTVGTFILLSGRLGDLFGYKRLLLIGFSWFALWSTVAGLSVYSNHVLFVFARVFQGIGPAITLPNGLALLGATYKPGRRKDMVFSLFGACAPGGSIVGGAFAGLFALTWWPWAFFSLATTLAITVVVASYVIPEPPQEQRLKRSLEEKVQLLDIPGAVVGVLALVLFNFAWNQAPIVGWQKAYVYVCMFLGLLLVPLFFYVEFRVSKAPLVPFEALSADVGFVIACIACGWSSFGIWVFYLVSFLENLRGASPLLAVAYCCPVAISGALASICTGLILSRLRAAWVMTIALTFFTIGQILIATAPVGQTYWAQTFVCVIVIPWGMDMSFPAATIILSNSVSKEHQGIAASLINTVVNYSISLGLGFAGTVDVHINNGGKTPEDVLHGYRGAWYLGTGLAGLGLVVSIIFLLRGYWKETKASPSLS</sequence>
<feature type="transmembrane region" description="Helical" evidence="6">
    <location>
        <begin position="177"/>
        <end position="198"/>
    </location>
</feature>
<dbReference type="GO" id="GO:0022857">
    <property type="term" value="F:transmembrane transporter activity"/>
    <property type="evidence" value="ECO:0007669"/>
    <property type="project" value="InterPro"/>
</dbReference>
<dbReference type="Pfam" id="PF07690">
    <property type="entry name" value="MFS_1"/>
    <property type="match status" value="1"/>
</dbReference>
<protein>
    <recommendedName>
        <fullName evidence="7">Major facilitator superfamily (MFS) profile domain-containing protein</fullName>
    </recommendedName>
</protein>
<dbReference type="PANTHER" id="PTHR42718">
    <property type="entry name" value="MAJOR FACILITATOR SUPERFAMILY MULTIDRUG TRANSPORTER MFSC"/>
    <property type="match status" value="1"/>
</dbReference>
<keyword evidence="3 6" id="KW-1133">Transmembrane helix</keyword>
<evidence type="ECO:0000256" key="3">
    <source>
        <dbReference type="ARBA" id="ARBA00022989"/>
    </source>
</evidence>
<feature type="transmembrane region" description="Helical" evidence="6">
    <location>
        <begin position="438"/>
        <end position="464"/>
    </location>
</feature>
<evidence type="ECO:0000256" key="4">
    <source>
        <dbReference type="ARBA" id="ARBA00023136"/>
    </source>
</evidence>
<dbReference type="PANTHER" id="PTHR42718:SF1">
    <property type="entry name" value="LOW AFFINITY AMMONIUM TRANSPORTER"/>
    <property type="match status" value="1"/>
</dbReference>
<feature type="transmembrane region" description="Helical" evidence="6">
    <location>
        <begin position="382"/>
        <end position="406"/>
    </location>
</feature>
<feature type="transmembrane region" description="Helical" evidence="6">
    <location>
        <begin position="150"/>
        <end position="171"/>
    </location>
</feature>
<evidence type="ECO:0000256" key="5">
    <source>
        <dbReference type="SAM" id="MobiDB-lite"/>
    </source>
</evidence>
<feature type="transmembrane region" description="Helical" evidence="6">
    <location>
        <begin position="210"/>
        <end position="234"/>
    </location>
</feature>
<comment type="subcellular location">
    <subcellularLocation>
        <location evidence="1">Membrane</location>
        <topology evidence="1">Multi-pass membrane protein</topology>
    </subcellularLocation>
</comment>
<dbReference type="GeneID" id="25333817"/>
<dbReference type="Gene3D" id="1.20.1250.20">
    <property type="entry name" value="MFS general substrate transporter like domains"/>
    <property type="match status" value="2"/>
</dbReference>
<dbReference type="Proteomes" id="UP000054342">
    <property type="component" value="Unassembled WGS sequence"/>
</dbReference>
<feature type="region of interest" description="Disordered" evidence="5">
    <location>
        <begin position="1"/>
        <end position="39"/>
    </location>
</feature>
<name>A0A0D2E4D9_9EURO</name>
<keyword evidence="4 6" id="KW-0472">Membrane</keyword>
<evidence type="ECO:0000256" key="2">
    <source>
        <dbReference type="ARBA" id="ARBA00022692"/>
    </source>
</evidence>
<dbReference type="SUPFAM" id="SSF103473">
    <property type="entry name" value="MFS general substrate transporter"/>
    <property type="match status" value="1"/>
</dbReference>
<feature type="compositionally biased region" description="Polar residues" evidence="5">
    <location>
        <begin position="21"/>
        <end position="30"/>
    </location>
</feature>
<evidence type="ECO:0000259" key="7">
    <source>
        <dbReference type="PROSITE" id="PS50850"/>
    </source>
</evidence>